<dbReference type="EMBL" id="KQ484049">
    <property type="protein sequence ID" value="KYP37988.1"/>
    <property type="molecule type" value="Genomic_DNA"/>
</dbReference>
<accession>A0A151R5U1</accession>
<evidence type="ECO:0000313" key="3">
    <source>
        <dbReference type="EMBL" id="KYP37988.1"/>
    </source>
</evidence>
<evidence type="ECO:0000256" key="1">
    <source>
        <dbReference type="SAM" id="Phobius"/>
    </source>
</evidence>
<dbReference type="PANTHER" id="PTHR33270:SF18">
    <property type="entry name" value="OS02G0324700 PROTEIN"/>
    <property type="match status" value="1"/>
</dbReference>
<dbReference type="STRING" id="3821.A0A151R5U1"/>
<keyword evidence="1" id="KW-0812">Transmembrane</keyword>
<evidence type="ECO:0000259" key="2">
    <source>
        <dbReference type="Pfam" id="PF23156"/>
    </source>
</evidence>
<dbReference type="InterPro" id="IPR040358">
    <property type="entry name" value="At4g22758-like"/>
</dbReference>
<dbReference type="PANTHER" id="PTHR33270">
    <property type="entry name" value="BNAC05G50380D PROTEIN"/>
    <property type="match status" value="1"/>
</dbReference>
<keyword evidence="4" id="KW-1185">Reference proteome</keyword>
<dbReference type="Pfam" id="PF23156">
    <property type="entry name" value="DUF7054"/>
    <property type="match status" value="1"/>
</dbReference>
<dbReference type="Proteomes" id="UP000075243">
    <property type="component" value="Unassembled WGS sequence"/>
</dbReference>
<protein>
    <recommendedName>
        <fullName evidence="2">DUF7054 domain-containing protein</fullName>
    </recommendedName>
</protein>
<sequence length="158" mass="17407">GQGGPIRFVVNEDEVVAAVIHSALKSYAREGRLPNHSSAFHLYCPHLGSDPLSPWDTIGSHGIRNFLLCKKPDTSNVDATANTTQEKSGTTCLVICCCQSVCMCTVHDSIPVNFTTAILLLIMIFVKPGRATFFSSPCLCYFTSNSLYFFIYHIINRI</sequence>
<name>A0A151R5U1_CAJCA</name>
<feature type="domain" description="DUF7054" evidence="2">
    <location>
        <begin position="4"/>
        <end position="69"/>
    </location>
</feature>
<keyword evidence="1" id="KW-1133">Transmembrane helix</keyword>
<evidence type="ECO:0000313" key="4">
    <source>
        <dbReference type="Proteomes" id="UP000075243"/>
    </source>
</evidence>
<feature type="transmembrane region" description="Helical" evidence="1">
    <location>
        <begin position="138"/>
        <end position="155"/>
    </location>
</feature>
<reference evidence="3" key="1">
    <citation type="journal article" date="2012" name="Nat. Biotechnol.">
        <title>Draft genome sequence of pigeonpea (Cajanus cajan), an orphan legume crop of resource-poor farmers.</title>
        <authorList>
            <person name="Varshney R.K."/>
            <person name="Chen W."/>
            <person name="Li Y."/>
            <person name="Bharti A.K."/>
            <person name="Saxena R.K."/>
            <person name="Schlueter J.A."/>
            <person name="Donoghue M.T."/>
            <person name="Azam S."/>
            <person name="Fan G."/>
            <person name="Whaley A.M."/>
            <person name="Farmer A.D."/>
            <person name="Sheridan J."/>
            <person name="Iwata A."/>
            <person name="Tuteja R."/>
            <person name="Penmetsa R.V."/>
            <person name="Wu W."/>
            <person name="Upadhyaya H.D."/>
            <person name="Yang S.P."/>
            <person name="Shah T."/>
            <person name="Saxena K.B."/>
            <person name="Michael T."/>
            <person name="McCombie W.R."/>
            <person name="Yang B."/>
            <person name="Zhang G."/>
            <person name="Yang H."/>
            <person name="Wang J."/>
            <person name="Spillane C."/>
            <person name="Cook D.R."/>
            <person name="May G.D."/>
            <person name="Xu X."/>
            <person name="Jackson S.A."/>
        </authorList>
    </citation>
    <scope>NUCLEOTIDE SEQUENCE [LARGE SCALE GENOMIC DNA]</scope>
</reference>
<feature type="non-terminal residue" evidence="3">
    <location>
        <position position="1"/>
    </location>
</feature>
<dbReference type="Gramene" id="C.cajan_40788.t">
    <property type="protein sequence ID" value="C.cajan_40788.t"/>
    <property type="gene ID" value="C.cajan_40788"/>
</dbReference>
<dbReference type="AlphaFoldDB" id="A0A151R5U1"/>
<gene>
    <name evidence="3" type="ORF">KK1_040798</name>
</gene>
<proteinExistence type="predicted"/>
<dbReference type="InterPro" id="IPR055482">
    <property type="entry name" value="DUF7054"/>
</dbReference>
<organism evidence="3 4">
    <name type="scientific">Cajanus cajan</name>
    <name type="common">Pigeon pea</name>
    <name type="synonym">Cajanus indicus</name>
    <dbReference type="NCBI Taxonomy" id="3821"/>
    <lineage>
        <taxon>Eukaryota</taxon>
        <taxon>Viridiplantae</taxon>
        <taxon>Streptophyta</taxon>
        <taxon>Embryophyta</taxon>
        <taxon>Tracheophyta</taxon>
        <taxon>Spermatophyta</taxon>
        <taxon>Magnoliopsida</taxon>
        <taxon>eudicotyledons</taxon>
        <taxon>Gunneridae</taxon>
        <taxon>Pentapetalae</taxon>
        <taxon>rosids</taxon>
        <taxon>fabids</taxon>
        <taxon>Fabales</taxon>
        <taxon>Fabaceae</taxon>
        <taxon>Papilionoideae</taxon>
        <taxon>50 kb inversion clade</taxon>
        <taxon>NPAAA clade</taxon>
        <taxon>indigoferoid/millettioid clade</taxon>
        <taxon>Phaseoleae</taxon>
        <taxon>Cajanus</taxon>
    </lineage>
</organism>
<keyword evidence="1" id="KW-0472">Membrane</keyword>